<proteinExistence type="predicted"/>
<dbReference type="AlphaFoldDB" id="A0AA35P1Z2"/>
<dbReference type="Proteomes" id="UP001178461">
    <property type="component" value="Chromosome 2"/>
</dbReference>
<gene>
    <name evidence="2" type="ORF">PODLI_1B020290</name>
</gene>
<feature type="compositionally biased region" description="Polar residues" evidence="1">
    <location>
        <begin position="35"/>
        <end position="50"/>
    </location>
</feature>
<name>A0AA35P1Z2_9SAUR</name>
<keyword evidence="3" id="KW-1185">Reference proteome</keyword>
<protein>
    <submittedName>
        <fullName evidence="2">Matrix metallopeptidase 1</fullName>
    </submittedName>
</protein>
<evidence type="ECO:0000313" key="3">
    <source>
        <dbReference type="Proteomes" id="UP001178461"/>
    </source>
</evidence>
<organism evidence="2 3">
    <name type="scientific">Podarcis lilfordi</name>
    <name type="common">Lilford's wall lizard</name>
    <dbReference type="NCBI Taxonomy" id="74358"/>
    <lineage>
        <taxon>Eukaryota</taxon>
        <taxon>Metazoa</taxon>
        <taxon>Chordata</taxon>
        <taxon>Craniata</taxon>
        <taxon>Vertebrata</taxon>
        <taxon>Euteleostomi</taxon>
        <taxon>Lepidosauria</taxon>
        <taxon>Squamata</taxon>
        <taxon>Bifurcata</taxon>
        <taxon>Unidentata</taxon>
        <taxon>Episquamata</taxon>
        <taxon>Laterata</taxon>
        <taxon>Lacertibaenia</taxon>
        <taxon>Lacertidae</taxon>
        <taxon>Podarcis</taxon>
    </lineage>
</organism>
<dbReference type="EMBL" id="OX395127">
    <property type="protein sequence ID" value="CAI5768727.1"/>
    <property type="molecule type" value="Genomic_DNA"/>
</dbReference>
<accession>A0AA35P1Z2</accession>
<evidence type="ECO:0000313" key="2">
    <source>
        <dbReference type="EMBL" id="CAI5768727.1"/>
    </source>
</evidence>
<reference evidence="2" key="1">
    <citation type="submission" date="2022-12" db="EMBL/GenBank/DDBJ databases">
        <authorList>
            <person name="Alioto T."/>
            <person name="Alioto T."/>
            <person name="Gomez Garrido J."/>
        </authorList>
    </citation>
    <scope>NUCLEOTIDE SEQUENCE</scope>
</reference>
<sequence>AKHSQLSQPCAAEVTTLSDTDVKGKQRLADPLNRFPSTKEGQAEATTSPPAKTKAYPIPNLTSLVLKSRQMKDNIKNVINVIEYVEQQARLIVDSVITEKCKILKEARQECPLSPLLFILVLEVLSKIKRRYSRRDNYEVQQLDRSGSGLMILLDLAQSFNGCARFSLVGDRGWRLGGGNCHRATPCLSGVLGWAAITTVIHATVTSRLDYYHIHPDPRTYGTASPDYAEMKLYRKSEPATGSLTLDSSANWISIISIRSSKSFIKVKGTPDVDDSGVAVLISLYWPREPATLTCFRTARTADLLIVRDQYHPLNYYSAGDHLIGSFYPHISYEKSFCLEKRRIVPTFEDNDNGERFSLSPDNYNIYSSATGFVEIPQPPSTSSIFMHFGRVSHQSGLVCFLRGCKLVQIGLDADITLENAFTTDQ</sequence>
<feature type="region of interest" description="Disordered" evidence="1">
    <location>
        <begin position="20"/>
        <end position="54"/>
    </location>
</feature>
<evidence type="ECO:0000256" key="1">
    <source>
        <dbReference type="SAM" id="MobiDB-lite"/>
    </source>
</evidence>
<feature type="non-terminal residue" evidence="2">
    <location>
        <position position="1"/>
    </location>
</feature>